<evidence type="ECO:0000256" key="8">
    <source>
        <dbReference type="RuleBase" id="RU362109"/>
    </source>
</evidence>
<evidence type="ECO:0000256" key="2">
    <source>
        <dbReference type="ARBA" id="ARBA00022679"/>
    </source>
</evidence>
<dbReference type="SUPFAM" id="SSF54495">
    <property type="entry name" value="UBC-like"/>
    <property type="match status" value="1"/>
</dbReference>
<dbReference type="InterPro" id="IPR050113">
    <property type="entry name" value="Ub_conjugating_enzyme"/>
</dbReference>
<keyword evidence="5 8" id="KW-0067">ATP-binding</keyword>
<keyword evidence="11" id="KW-1185">Reference proteome</keyword>
<proteinExistence type="inferred from homology"/>
<dbReference type="PROSITE" id="PS50127">
    <property type="entry name" value="UBC_2"/>
    <property type="match status" value="1"/>
</dbReference>
<evidence type="ECO:0000313" key="10">
    <source>
        <dbReference type="EMBL" id="KAK4353344.1"/>
    </source>
</evidence>
<accession>A0AAE1RLI4</accession>
<keyword evidence="2" id="KW-0808">Transferase</keyword>
<comment type="function">
    <text evidence="6">Accepts the ubiquitin from the E1 complex and catalyzes its covalent attachment to other proteins. Involved in the formation of multiubiquitin chains. Signal the protein for selective degradation.</text>
</comment>
<comment type="similarity">
    <text evidence="8">Belongs to the ubiquitin-conjugating enzyme family.</text>
</comment>
<organism evidence="10 11">
    <name type="scientific">Anisodus tanguticus</name>
    <dbReference type="NCBI Taxonomy" id="243964"/>
    <lineage>
        <taxon>Eukaryota</taxon>
        <taxon>Viridiplantae</taxon>
        <taxon>Streptophyta</taxon>
        <taxon>Embryophyta</taxon>
        <taxon>Tracheophyta</taxon>
        <taxon>Spermatophyta</taxon>
        <taxon>Magnoliopsida</taxon>
        <taxon>eudicotyledons</taxon>
        <taxon>Gunneridae</taxon>
        <taxon>Pentapetalae</taxon>
        <taxon>asterids</taxon>
        <taxon>lamiids</taxon>
        <taxon>Solanales</taxon>
        <taxon>Solanaceae</taxon>
        <taxon>Solanoideae</taxon>
        <taxon>Hyoscyameae</taxon>
        <taxon>Anisodus</taxon>
    </lineage>
</organism>
<dbReference type="InterPro" id="IPR023313">
    <property type="entry name" value="UBQ-conjugating_AS"/>
</dbReference>
<dbReference type="FunFam" id="3.10.110.10:FF:000025">
    <property type="entry name" value="ubiquitin-conjugating enzyme E2 7"/>
    <property type="match status" value="1"/>
</dbReference>
<evidence type="ECO:0000256" key="5">
    <source>
        <dbReference type="ARBA" id="ARBA00022840"/>
    </source>
</evidence>
<dbReference type="PROSITE" id="PS00183">
    <property type="entry name" value="UBC_1"/>
    <property type="match status" value="1"/>
</dbReference>
<evidence type="ECO:0000256" key="3">
    <source>
        <dbReference type="ARBA" id="ARBA00022741"/>
    </source>
</evidence>
<dbReference type="EMBL" id="JAVYJV010000015">
    <property type="protein sequence ID" value="KAK4353344.1"/>
    <property type="molecule type" value="Genomic_DNA"/>
</dbReference>
<dbReference type="EC" id="2.3.2.23" evidence="1"/>
<keyword evidence="4 8" id="KW-0833">Ubl conjugation pathway</keyword>
<evidence type="ECO:0000256" key="6">
    <source>
        <dbReference type="ARBA" id="ARBA00059368"/>
    </source>
</evidence>
<dbReference type="InterPro" id="IPR016135">
    <property type="entry name" value="UBQ-conjugating_enzyme/RWD"/>
</dbReference>
<feature type="domain" description="UBC core" evidence="9">
    <location>
        <begin position="8"/>
        <end position="183"/>
    </location>
</feature>
<sequence>MASASPSQGSLLLQKQLKDLCKKPVDGFSAGLVDESNLFEWSVTIIGPPETLYLAIKMHISFSDGGFFNAIMSFPQNYPNSPPTVRFTSEVWHPNVYSDGKVCISILHPPGDDPNGYELASERWSKGSLGHAFTVESIMLSIISMLSSPNDESPANVEAAKEWRDNRDEFKKKDIPFGCPTSLSEVHSKVLSRSGLRLASFPDPFYT</sequence>
<dbReference type="InterPro" id="IPR000608">
    <property type="entry name" value="UBC"/>
</dbReference>
<dbReference type="CDD" id="cd23795">
    <property type="entry name" value="UBCc_UBE2G1"/>
    <property type="match status" value="1"/>
</dbReference>
<evidence type="ECO:0000256" key="4">
    <source>
        <dbReference type="ARBA" id="ARBA00022786"/>
    </source>
</evidence>
<dbReference type="Pfam" id="PF00179">
    <property type="entry name" value="UQ_con"/>
    <property type="match status" value="1"/>
</dbReference>
<dbReference type="GO" id="GO:0005524">
    <property type="term" value="F:ATP binding"/>
    <property type="evidence" value="ECO:0007669"/>
    <property type="project" value="UniProtKB-UniRule"/>
</dbReference>
<name>A0AAE1RLI4_9SOLA</name>
<protein>
    <recommendedName>
        <fullName evidence="1">E2 ubiquitin-conjugating enzyme</fullName>
        <ecNumber evidence="1">2.3.2.23</ecNumber>
    </recommendedName>
</protein>
<dbReference type="GO" id="GO:0061631">
    <property type="term" value="F:ubiquitin conjugating enzyme activity"/>
    <property type="evidence" value="ECO:0007669"/>
    <property type="project" value="UniProtKB-EC"/>
</dbReference>
<evidence type="ECO:0000256" key="7">
    <source>
        <dbReference type="PROSITE-ProRule" id="PRU10133"/>
    </source>
</evidence>
<gene>
    <name evidence="10" type="ORF">RND71_028862</name>
</gene>
<comment type="caution">
    <text evidence="10">The sequence shown here is derived from an EMBL/GenBank/DDBJ whole genome shotgun (WGS) entry which is preliminary data.</text>
</comment>
<feature type="active site" description="Glycyl thioester intermediate" evidence="7">
    <location>
        <position position="103"/>
    </location>
</feature>
<dbReference type="Proteomes" id="UP001291623">
    <property type="component" value="Unassembled WGS sequence"/>
</dbReference>
<dbReference type="Gene3D" id="3.10.110.10">
    <property type="entry name" value="Ubiquitin Conjugating Enzyme"/>
    <property type="match status" value="1"/>
</dbReference>
<dbReference type="AlphaFoldDB" id="A0AAE1RLI4"/>
<evidence type="ECO:0000313" key="11">
    <source>
        <dbReference type="Proteomes" id="UP001291623"/>
    </source>
</evidence>
<evidence type="ECO:0000256" key="1">
    <source>
        <dbReference type="ARBA" id="ARBA00012486"/>
    </source>
</evidence>
<dbReference type="PANTHER" id="PTHR24067">
    <property type="entry name" value="UBIQUITIN-CONJUGATING ENZYME E2"/>
    <property type="match status" value="1"/>
</dbReference>
<keyword evidence="3 8" id="KW-0547">Nucleotide-binding</keyword>
<dbReference type="SMART" id="SM00212">
    <property type="entry name" value="UBCc"/>
    <property type="match status" value="1"/>
</dbReference>
<reference evidence="10" key="1">
    <citation type="submission" date="2023-12" db="EMBL/GenBank/DDBJ databases">
        <title>Genome assembly of Anisodus tanguticus.</title>
        <authorList>
            <person name="Wang Y.-J."/>
        </authorList>
    </citation>
    <scope>NUCLEOTIDE SEQUENCE</scope>
    <source>
        <strain evidence="10">KB-2021</strain>
        <tissue evidence="10">Leaf</tissue>
    </source>
</reference>
<evidence type="ECO:0000259" key="9">
    <source>
        <dbReference type="PROSITE" id="PS50127"/>
    </source>
</evidence>